<dbReference type="Gene3D" id="1.10.8.270">
    <property type="entry name" value="putative rabgap domain of human tbc1 domain family member 14 like domains"/>
    <property type="match status" value="1"/>
</dbReference>
<dbReference type="PANTHER" id="PTHR47219">
    <property type="entry name" value="RAB GTPASE-ACTIVATING PROTEIN 1-LIKE"/>
    <property type="match status" value="1"/>
</dbReference>
<keyword evidence="4" id="KW-1185">Reference proteome</keyword>
<proteinExistence type="predicted"/>
<accession>A0ABY8ERN6</accession>
<dbReference type="Gene3D" id="1.10.472.80">
    <property type="entry name" value="Ypt/Rab-GAP domain of gyp1p, domain 3"/>
    <property type="match status" value="1"/>
</dbReference>
<dbReference type="PROSITE" id="PS50086">
    <property type="entry name" value="TBC_RABGAP"/>
    <property type="match status" value="1"/>
</dbReference>
<sequence length="555" mass="61182">MRSAARSLVASHPLECAAEAAEEHTSWPIDIQKPQEPVLVPSSRQTNETTRTLAPLLTDRTRQILQDRTPRAELVEVLAQLIRRLVQPEWMENAPDVSPTAPSLPCSLREAMLDDLVGPPAADSSPAPTEPPANAGSDALAWLQSVVLADEPPVSASPQRTATPNTQPVSRASSPASSETALPMAPVVELAHMVPVESRPPPFLPPLQDEGIQIDRYGFLYTPESSPSVPSEVYDAYQAERKSQWDAYLAAEYTHHETPWQDLFHTLRQLDHSTSTGQATWRAFQRMCQQGIPMCYRPMVWAECVRAAELAEPGLYQDLVASVSHSDRQIALDARRTMPTNSFFGGKGPGVEKLQRLLEAQCARDPAQGYCQGMNNLAAILLLTYTHEEDAFWTMSGIIQHILPDGFYASSMRVPQADQRVLLGLVRTGMPKVHAHFTALHVELPAVTYAWFLSLFTSCLPIETLFRVWDMMLVDGHIVLFRVAYAILAQTAPALLAASSASAVYHVLHDAAAKWVDAESLVQAVVQLRTAIRVSEVTTRRARALSRTYAAHTEL</sequence>
<feature type="compositionally biased region" description="Polar residues" evidence="1">
    <location>
        <begin position="156"/>
        <end position="180"/>
    </location>
</feature>
<evidence type="ECO:0000313" key="4">
    <source>
        <dbReference type="Proteomes" id="UP000818624"/>
    </source>
</evidence>
<dbReference type="InterPro" id="IPR035969">
    <property type="entry name" value="Rab-GAP_TBC_sf"/>
</dbReference>
<evidence type="ECO:0000259" key="2">
    <source>
        <dbReference type="PROSITE" id="PS50086"/>
    </source>
</evidence>
<dbReference type="Pfam" id="PF00566">
    <property type="entry name" value="RabGAP-TBC"/>
    <property type="match status" value="1"/>
</dbReference>
<organism evidence="3 4">
    <name type="scientific">Malassezia furfur</name>
    <name type="common">Pityriasis versicolor infection agent</name>
    <name type="synonym">Pityrosporum furfur</name>
    <dbReference type="NCBI Taxonomy" id="55194"/>
    <lineage>
        <taxon>Eukaryota</taxon>
        <taxon>Fungi</taxon>
        <taxon>Dikarya</taxon>
        <taxon>Basidiomycota</taxon>
        <taxon>Ustilaginomycotina</taxon>
        <taxon>Malasseziomycetes</taxon>
        <taxon>Malasseziales</taxon>
        <taxon>Malasseziaceae</taxon>
        <taxon>Malassezia</taxon>
    </lineage>
</organism>
<feature type="domain" description="Rab-GAP TBC" evidence="2">
    <location>
        <begin position="291"/>
        <end position="476"/>
    </location>
</feature>
<feature type="region of interest" description="Disordered" evidence="1">
    <location>
        <begin position="116"/>
        <end position="136"/>
    </location>
</feature>
<dbReference type="EMBL" id="CP046235">
    <property type="protein sequence ID" value="WFD47552.1"/>
    <property type="molecule type" value="Genomic_DNA"/>
</dbReference>
<dbReference type="SMART" id="SM00164">
    <property type="entry name" value="TBC"/>
    <property type="match status" value="1"/>
</dbReference>
<dbReference type="Proteomes" id="UP000818624">
    <property type="component" value="Chromosome 2"/>
</dbReference>
<evidence type="ECO:0000313" key="3">
    <source>
        <dbReference type="EMBL" id="WFD47552.1"/>
    </source>
</evidence>
<dbReference type="SUPFAM" id="SSF47923">
    <property type="entry name" value="Ypt/Rab-GAP domain of gyp1p"/>
    <property type="match status" value="2"/>
</dbReference>
<name>A0ABY8ERN6_MALFU</name>
<reference evidence="3 4" key="1">
    <citation type="journal article" date="2020" name="Elife">
        <title>Loss of centromere function drives karyotype evolution in closely related Malassezia species.</title>
        <authorList>
            <person name="Sankaranarayanan S.R."/>
            <person name="Ianiri G."/>
            <person name="Coelho M.A."/>
            <person name="Reza M.H."/>
            <person name="Thimmappa B.C."/>
            <person name="Ganguly P."/>
            <person name="Vadnala R.N."/>
            <person name="Sun S."/>
            <person name="Siddharthan R."/>
            <person name="Tellgren-Roth C."/>
            <person name="Dawson T.L."/>
            <person name="Heitman J."/>
            <person name="Sanyal K."/>
        </authorList>
    </citation>
    <scope>NUCLEOTIDE SEQUENCE [LARGE SCALE GENOMIC DNA]</scope>
    <source>
        <strain evidence="3">CBS14141</strain>
    </source>
</reference>
<protein>
    <recommendedName>
        <fullName evidence="2">Rab-GAP TBC domain-containing protein</fullName>
    </recommendedName>
</protein>
<feature type="region of interest" description="Disordered" evidence="1">
    <location>
        <begin position="151"/>
        <end position="181"/>
    </location>
</feature>
<dbReference type="InterPro" id="IPR000195">
    <property type="entry name" value="Rab-GAP-TBC_dom"/>
</dbReference>
<dbReference type="PANTHER" id="PTHR47219:SF20">
    <property type="entry name" value="TBC1 DOMAIN FAMILY MEMBER 2B"/>
    <property type="match status" value="1"/>
</dbReference>
<dbReference type="InterPro" id="IPR050302">
    <property type="entry name" value="Rab_GAP_TBC_domain"/>
</dbReference>
<evidence type="ECO:0000256" key="1">
    <source>
        <dbReference type="SAM" id="MobiDB-lite"/>
    </source>
</evidence>
<gene>
    <name evidence="3" type="ORF">GLX27_002204</name>
</gene>